<evidence type="ECO:0000256" key="1">
    <source>
        <dbReference type="SAM" id="MobiDB-lite"/>
    </source>
</evidence>
<feature type="compositionally biased region" description="Polar residues" evidence="1">
    <location>
        <begin position="488"/>
        <end position="510"/>
    </location>
</feature>
<proteinExistence type="predicted"/>
<feature type="region of interest" description="Disordered" evidence="1">
    <location>
        <begin position="798"/>
        <end position="825"/>
    </location>
</feature>
<feature type="compositionally biased region" description="Polar residues" evidence="1">
    <location>
        <begin position="525"/>
        <end position="542"/>
    </location>
</feature>
<gene>
    <name evidence="3" type="ORF">KLDO_g1764</name>
</gene>
<comment type="caution">
    <text evidence="3">The sequence shown here is derived from an EMBL/GenBank/DDBJ whole genome shotgun (WGS) entry which is preliminary data.</text>
</comment>
<dbReference type="PANTHER" id="PTHR28089:SF1">
    <property type="entry name" value="PROTEIN ZDS1-RELATED"/>
    <property type="match status" value="1"/>
</dbReference>
<feature type="region of interest" description="Disordered" evidence="1">
    <location>
        <begin position="444"/>
        <end position="594"/>
    </location>
</feature>
<feature type="compositionally biased region" description="Basic and acidic residues" evidence="1">
    <location>
        <begin position="658"/>
        <end position="682"/>
    </location>
</feature>
<dbReference type="PANTHER" id="PTHR28089">
    <property type="entry name" value="PROTEIN ZDS1-RELATED"/>
    <property type="match status" value="1"/>
</dbReference>
<feature type="compositionally biased region" description="Low complexity" evidence="1">
    <location>
        <begin position="56"/>
        <end position="74"/>
    </location>
</feature>
<feature type="compositionally biased region" description="Polar residues" evidence="1">
    <location>
        <begin position="409"/>
        <end position="418"/>
    </location>
</feature>
<feature type="compositionally biased region" description="Acidic residues" evidence="1">
    <location>
        <begin position="446"/>
        <end position="459"/>
    </location>
</feature>
<feature type="region of interest" description="Disordered" evidence="1">
    <location>
        <begin position="237"/>
        <end position="297"/>
    </location>
</feature>
<dbReference type="GO" id="GO:0005737">
    <property type="term" value="C:cytoplasm"/>
    <property type="evidence" value="ECO:0007669"/>
    <property type="project" value="TreeGrafter"/>
</dbReference>
<feature type="compositionally biased region" description="Basic and acidic residues" evidence="1">
    <location>
        <begin position="76"/>
        <end position="90"/>
    </location>
</feature>
<dbReference type="Pfam" id="PF08632">
    <property type="entry name" value="Zds_C"/>
    <property type="match status" value="1"/>
</dbReference>
<evidence type="ECO:0000259" key="2">
    <source>
        <dbReference type="SMART" id="SM01327"/>
    </source>
</evidence>
<feature type="compositionally biased region" description="Acidic residues" evidence="1">
    <location>
        <begin position="120"/>
        <end position="136"/>
    </location>
</feature>
<feature type="compositionally biased region" description="Polar residues" evidence="1">
    <location>
        <begin position="237"/>
        <end position="250"/>
    </location>
</feature>
<feature type="compositionally biased region" description="Low complexity" evidence="1">
    <location>
        <begin position="543"/>
        <end position="566"/>
    </location>
</feature>
<feature type="compositionally biased region" description="Basic and acidic residues" evidence="1">
    <location>
        <begin position="473"/>
        <end position="484"/>
    </location>
</feature>
<feature type="region of interest" description="Disordered" evidence="1">
    <location>
        <begin position="54"/>
        <end position="142"/>
    </location>
</feature>
<feature type="compositionally biased region" description="Basic and acidic residues" evidence="1">
    <location>
        <begin position="579"/>
        <end position="589"/>
    </location>
</feature>
<dbReference type="AlphaFoldDB" id="A0A0A8L5I4"/>
<feature type="domain" description="Protein Zds1 C-terminal" evidence="2">
    <location>
        <begin position="878"/>
        <end position="930"/>
    </location>
</feature>
<feature type="compositionally biased region" description="Low complexity" evidence="1">
    <location>
        <begin position="176"/>
        <end position="191"/>
    </location>
</feature>
<dbReference type="InterPro" id="IPR013941">
    <property type="entry name" value="ZDS1_C"/>
</dbReference>
<sequence length="956" mass="106761">MTQSKRDKRKSAVLIAAQSLDQEVKHVKNLKRLSIGSMDLLMDPELEYRVSMRQPTTTTTSSDLDAASTSTSSTEDNTHLAVPREKRHQADGSNDDVGGAVIDDDEDNLRVKRKSNASLSEEDTTAGAAIEEEDDSYSFTDDSMDVTNAEYLDQEAQANLVNNTYQREPLPRRRVLSGSLSRSASGNSSASDGTDDSKHNESLGQNLLWVRADQHPNVKPENYLELVQNTLENLNIGDHSQTSGEAQVQSLPDLKKLRRRSLQSRSSLARRPSRLRTSYTELSEDDEDRDTRDKLLPASRPVLQPKRAISLKDITEELTKLSNQAGLTDTDAVTLARTLWVAEDSSVDSNGQGPVDNSTDEDEEFASTMLVKSGFTIPTRHSLRRSKFNTYRIQSSSSNEERIIESRSPPTTNNSPNSIIGLYHDEPYTENKPIVQEFFSTLPASDDMESESSTEEADSSTDFSNEISGEAETNDKQRNAERAKSWKWTKNNNAASNDYQQAQTIPTDNLSPLKINHSRNRHNLPMSNSERNASETSINSAHSGTSTTSQTSTESSSVTITKAKASASEKRRSASMGHNYDKPLPEVHEKKQKKLNQTQNKFMKFFRKRSSSTSSEGKVLKDSVKNNIPSMPNERELKKKQSGSGLSTKFRISPKKTNKSESAKEEQLKNKDRIKLEYEKEKKLKQKLSPSKPSLQPAVTVVKNNNRQAQGELGTVNYYNTDENVGSSRDHTRVSSTQTKSQPQSQSQSQSQSESKRPIGYEEDEIEVTEFSVHDDSFTSVNSSSSMDTVKGSVLPTDQAQVSPQSSAPSSPASPPEPMQDIPATTHLPEDQQQPLQDSQYPLPPRKLTFADVLKPEQPNSPMKFTDSAFGFPLPPLTVSTVIMFDHRLPIHVERAIYRLSHLKLSDPKRVLRQQVLLSNFMYAYLNLVNHSLYLQQLEEERMGHNGNPLIDIPDM</sequence>
<organism evidence="3 4">
    <name type="scientific">Kluyveromyces dobzhanskii CBS 2104</name>
    <dbReference type="NCBI Taxonomy" id="1427455"/>
    <lineage>
        <taxon>Eukaryota</taxon>
        <taxon>Fungi</taxon>
        <taxon>Dikarya</taxon>
        <taxon>Ascomycota</taxon>
        <taxon>Saccharomycotina</taxon>
        <taxon>Saccharomycetes</taxon>
        <taxon>Saccharomycetales</taxon>
        <taxon>Saccharomycetaceae</taxon>
        <taxon>Kluyveromyces</taxon>
    </lineage>
</organism>
<feature type="region of interest" description="Disordered" evidence="1">
    <location>
        <begin position="606"/>
        <end position="759"/>
    </location>
</feature>
<dbReference type="Proteomes" id="UP000031516">
    <property type="component" value="Unassembled WGS sequence"/>
</dbReference>
<feature type="region of interest" description="Disordered" evidence="1">
    <location>
        <begin position="394"/>
        <end position="422"/>
    </location>
</feature>
<feature type="compositionally biased region" description="Low complexity" evidence="1">
    <location>
        <begin position="687"/>
        <end position="697"/>
    </location>
</feature>
<name>A0A0A8L5I4_9SACH</name>
<accession>A0A0A8L5I4</accession>
<dbReference type="OrthoDB" id="5589766at2759"/>
<evidence type="ECO:0000313" key="3">
    <source>
        <dbReference type="EMBL" id="CDO93467.1"/>
    </source>
</evidence>
<dbReference type="EMBL" id="CCBQ010000025">
    <property type="protein sequence ID" value="CDO93467.1"/>
    <property type="molecule type" value="Genomic_DNA"/>
</dbReference>
<dbReference type="InterPro" id="IPR040206">
    <property type="entry name" value="Zds1/2"/>
</dbReference>
<feature type="region of interest" description="Disordered" evidence="1">
    <location>
        <begin position="162"/>
        <end position="201"/>
    </location>
</feature>
<reference evidence="3 4" key="1">
    <citation type="submission" date="2014-03" db="EMBL/GenBank/DDBJ databases">
        <title>The genome of Kluyveromyces dobzhanskii.</title>
        <authorList>
            <person name="Nystedt B."/>
            <person name="Astrom S."/>
        </authorList>
    </citation>
    <scope>NUCLEOTIDE SEQUENCE [LARGE SCALE GENOMIC DNA]</scope>
    <source>
        <strain evidence="3 4">CBS 2104</strain>
    </source>
</reference>
<dbReference type="GO" id="GO:0010971">
    <property type="term" value="P:positive regulation of G2/M transition of mitotic cell cycle"/>
    <property type="evidence" value="ECO:0007669"/>
    <property type="project" value="TreeGrafter"/>
</dbReference>
<feature type="compositionally biased region" description="Low complexity" evidence="1">
    <location>
        <begin position="735"/>
        <end position="753"/>
    </location>
</feature>
<keyword evidence="4" id="KW-1185">Reference proteome</keyword>
<protein>
    <submittedName>
        <fullName evidence="3">WGS project CCBQ000000000 data, contig 00098</fullName>
    </submittedName>
</protein>
<feature type="compositionally biased region" description="Polar residues" evidence="1">
    <location>
        <begin position="717"/>
        <end position="727"/>
    </location>
</feature>
<evidence type="ECO:0000313" key="4">
    <source>
        <dbReference type="Proteomes" id="UP000031516"/>
    </source>
</evidence>
<feature type="compositionally biased region" description="Low complexity" evidence="1">
    <location>
        <begin position="263"/>
        <end position="278"/>
    </location>
</feature>
<feature type="compositionally biased region" description="Low complexity" evidence="1">
    <location>
        <begin position="799"/>
        <end position="811"/>
    </location>
</feature>
<dbReference type="GO" id="GO:0030010">
    <property type="term" value="P:establishment of cell polarity"/>
    <property type="evidence" value="ECO:0007669"/>
    <property type="project" value="TreeGrafter"/>
</dbReference>
<dbReference type="SMART" id="SM01327">
    <property type="entry name" value="Zds_C"/>
    <property type="match status" value="1"/>
</dbReference>